<dbReference type="Pfam" id="PF00106">
    <property type="entry name" value="adh_short"/>
    <property type="match status" value="1"/>
</dbReference>
<dbReference type="PANTHER" id="PTHR45024:SF2">
    <property type="entry name" value="SCP2 DOMAIN-CONTAINING PROTEIN"/>
    <property type="match status" value="1"/>
</dbReference>
<keyword evidence="2" id="KW-0560">Oxidoreductase</keyword>
<reference evidence="5 6" key="1">
    <citation type="journal article" date="2015" name="Emerg. Microbes Infect.">
        <title>Characterization of 17 strains belonging to the Mycobacterium simiae complex and description of Mycobacterium paraense sp. nov.</title>
        <authorList>
            <person name="Fusco da Costa A.R."/>
            <person name="Fedrizzi T."/>
            <person name="Lopes M.L."/>
            <person name="Pecorari M."/>
            <person name="Oliveira da Costa W.L."/>
            <person name="Giacobazzi E."/>
            <person name="da Costa Bahia J.R."/>
            <person name="De Sanctis V."/>
            <person name="Batista Lima K.V."/>
            <person name="Bertorelli R."/>
            <person name="Grottola A."/>
            <person name="Fabio A."/>
            <person name="Mariottini A."/>
            <person name="Ferretti P."/>
            <person name="Di Leva F."/>
            <person name="Fregni Serpini G."/>
            <person name="Tagliazucchi S."/>
            <person name="Rumpianesi F."/>
            <person name="Jousson O."/>
            <person name="Segata N."/>
            <person name="Tortoli E."/>
        </authorList>
    </citation>
    <scope>NUCLEOTIDE SEQUENCE [LARGE SCALE GENOMIC DNA]</scope>
    <source>
        <strain evidence="5 6">FI-07156</strain>
    </source>
</reference>
<dbReference type="PROSITE" id="PS00061">
    <property type="entry name" value="ADH_SHORT"/>
    <property type="match status" value="1"/>
</dbReference>
<evidence type="ECO:0000256" key="3">
    <source>
        <dbReference type="RuleBase" id="RU000363"/>
    </source>
</evidence>
<dbReference type="PRINTS" id="PR00081">
    <property type="entry name" value="GDHRDH"/>
</dbReference>
<dbReference type="InterPro" id="IPR057326">
    <property type="entry name" value="KR_dom"/>
</dbReference>
<dbReference type="SUPFAM" id="SSF51735">
    <property type="entry name" value="NAD(P)-binding Rossmann-fold domains"/>
    <property type="match status" value="1"/>
</dbReference>
<organism evidence="5 6">
    <name type="scientific">Mycobacterium paraense</name>
    <dbReference type="NCBI Taxonomy" id="767916"/>
    <lineage>
        <taxon>Bacteria</taxon>
        <taxon>Bacillati</taxon>
        <taxon>Actinomycetota</taxon>
        <taxon>Actinomycetes</taxon>
        <taxon>Mycobacteriales</taxon>
        <taxon>Mycobacteriaceae</taxon>
        <taxon>Mycobacterium</taxon>
        <taxon>Mycobacterium simiae complex</taxon>
    </lineage>
</organism>
<dbReference type="PRINTS" id="PR00080">
    <property type="entry name" value="SDRFAMILY"/>
</dbReference>
<keyword evidence="6" id="KW-1185">Reference proteome</keyword>
<dbReference type="InterPro" id="IPR036291">
    <property type="entry name" value="NAD(P)-bd_dom_sf"/>
</dbReference>
<evidence type="ECO:0000256" key="2">
    <source>
        <dbReference type="ARBA" id="ARBA00023002"/>
    </source>
</evidence>
<comment type="similarity">
    <text evidence="1 3">Belongs to the short-chain dehydrogenases/reductases (SDR) family.</text>
</comment>
<dbReference type="SMART" id="SM00822">
    <property type="entry name" value="PKS_KR"/>
    <property type="match status" value="1"/>
</dbReference>
<feature type="domain" description="Ketoreductase" evidence="4">
    <location>
        <begin position="11"/>
        <end position="201"/>
    </location>
</feature>
<dbReference type="Proteomes" id="UP000193801">
    <property type="component" value="Unassembled WGS sequence"/>
</dbReference>
<name>A0ABX3VTG2_9MYCO</name>
<dbReference type="PANTHER" id="PTHR45024">
    <property type="entry name" value="DEHYDROGENASES, SHORT CHAIN"/>
    <property type="match status" value="1"/>
</dbReference>
<protein>
    <submittedName>
        <fullName evidence="5">Short-chain dehydrogenase</fullName>
    </submittedName>
</protein>
<accession>A0ABX3VTG2</accession>
<evidence type="ECO:0000313" key="5">
    <source>
        <dbReference type="EMBL" id="ORW33291.1"/>
    </source>
</evidence>
<dbReference type="EMBL" id="LQPK01000005">
    <property type="protein sequence ID" value="ORW33291.1"/>
    <property type="molecule type" value="Genomic_DNA"/>
</dbReference>
<evidence type="ECO:0000313" key="6">
    <source>
        <dbReference type="Proteomes" id="UP000193801"/>
    </source>
</evidence>
<sequence length="322" mass="33424">MVSTELRFDDEVAVITGAGGGLGRQYALLLAGRGARVVVNDIGGSVTGAGSDGDAAGGVVDEIRRAGGQAVADTHSVTSPADGQAIVDTALSTWGRVDIVINNAGIVGDAPFEDMTADRLEPLIDVHLRGAFYVTRPAWAAMRERRYGRILNTCSAAGVLGAERMSNYGAAKTGLIGFTRVLAAEGAAYGIKANAIAPIAYTRMLAHSIDGAQRPSDAAARAVMDGLVGQYLRQLDPALVAPVAAFLTHRDCPVSGEIYTAGAGHVARFFIGRTRGFHRPGLSVEDVRDHLAEIRDEAGYTVPGGPADEMAELFAALANPPG</sequence>
<evidence type="ECO:0000256" key="1">
    <source>
        <dbReference type="ARBA" id="ARBA00006484"/>
    </source>
</evidence>
<evidence type="ECO:0000259" key="4">
    <source>
        <dbReference type="SMART" id="SM00822"/>
    </source>
</evidence>
<dbReference type="InterPro" id="IPR020904">
    <property type="entry name" value="Sc_DH/Rdtase_CS"/>
</dbReference>
<dbReference type="Gene3D" id="3.40.50.720">
    <property type="entry name" value="NAD(P)-binding Rossmann-like Domain"/>
    <property type="match status" value="1"/>
</dbReference>
<gene>
    <name evidence="5" type="ORF">AWB91_09195</name>
</gene>
<dbReference type="InterPro" id="IPR051687">
    <property type="entry name" value="Peroxisomal_Beta-Oxidation"/>
</dbReference>
<dbReference type="InterPro" id="IPR002347">
    <property type="entry name" value="SDR_fam"/>
</dbReference>
<proteinExistence type="inferred from homology"/>
<comment type="caution">
    <text evidence="5">The sequence shown here is derived from an EMBL/GenBank/DDBJ whole genome shotgun (WGS) entry which is preliminary data.</text>
</comment>